<feature type="domain" description="GH11" evidence="13">
    <location>
        <begin position="27"/>
        <end position="220"/>
    </location>
</feature>
<dbReference type="GO" id="GO:0045493">
    <property type="term" value="P:xylan catabolic process"/>
    <property type="evidence" value="ECO:0007669"/>
    <property type="project" value="UniProtKB-UniRule"/>
</dbReference>
<comment type="catalytic activity">
    <reaction evidence="1 10 11">
        <text>Endohydrolysis of (1-&gt;4)-beta-D-xylosidic linkages in xylans.</text>
        <dbReference type="EC" id="3.2.1.8"/>
    </reaction>
</comment>
<dbReference type="EMBL" id="JAAQHG020000011">
    <property type="protein sequence ID" value="KAL1587095.1"/>
    <property type="molecule type" value="Genomic_DNA"/>
</dbReference>
<reference evidence="14 15" key="1">
    <citation type="journal article" date="2020" name="Microbiol. Resour. Announc.">
        <title>Draft Genome Sequence of a Cladosporium Species Isolated from the Mesophotic Ascidian Didemnum maculosum.</title>
        <authorList>
            <person name="Gioti A."/>
            <person name="Siaperas R."/>
            <person name="Nikolaivits E."/>
            <person name="Le Goff G."/>
            <person name="Ouazzani J."/>
            <person name="Kotoulas G."/>
            <person name="Topakas E."/>
        </authorList>
    </citation>
    <scope>NUCLEOTIDE SEQUENCE [LARGE SCALE GENOMIC DNA]</scope>
    <source>
        <strain evidence="14 15">TM138-S3</strain>
    </source>
</reference>
<evidence type="ECO:0000313" key="14">
    <source>
        <dbReference type="EMBL" id="KAL1587095.1"/>
    </source>
</evidence>
<dbReference type="PROSITE" id="PS51761">
    <property type="entry name" value="GH11_3"/>
    <property type="match status" value="1"/>
</dbReference>
<evidence type="ECO:0000256" key="11">
    <source>
        <dbReference type="RuleBase" id="RU362015"/>
    </source>
</evidence>
<dbReference type="InterPro" id="IPR033123">
    <property type="entry name" value="GH11_dom"/>
</dbReference>
<gene>
    <name evidence="14" type="ORF">WHR41_04389</name>
</gene>
<dbReference type="Proteomes" id="UP000803884">
    <property type="component" value="Unassembled WGS sequence"/>
</dbReference>
<sequence length="250" mass="27279">MLKSIVFILATLAAAIVAAPTIGLFERGDTDLIKRQQRIATQYWANDKADLDWVSGPAGAYSVNWTNPSGGNFVVGKGYFGQGMLFNYTGTFSTTGNAYLGLYGWTTDPLVEYYVIENFGDKHNPTDNSNHTCYGTFNTDGGTYEVWMKWRVNAPSIIGTATFPQFWSVRTKRHVGGTINTTAHFAAWARAGLKLGKHRDGMVIGIEGQTGQGAAAITAGVRPTTTVKETTTLVHHSERPRATNTCTRKL</sequence>
<keyword evidence="5 10" id="KW-0858">Xylan degradation</keyword>
<dbReference type="PANTHER" id="PTHR46828">
    <property type="entry name" value="ENDO-1,4-BETA-XYLANASE A-RELATED"/>
    <property type="match status" value="1"/>
</dbReference>
<keyword evidence="9 10" id="KW-0624">Polysaccharide degradation</keyword>
<dbReference type="PANTHER" id="PTHR46828:SF2">
    <property type="entry name" value="ENDO-1,4-BETA-XYLANASE A-RELATED"/>
    <property type="match status" value="1"/>
</dbReference>
<keyword evidence="7 10" id="KW-0119">Carbohydrate metabolism</keyword>
<keyword evidence="15" id="KW-1185">Reference proteome</keyword>
<dbReference type="GO" id="GO:0031176">
    <property type="term" value="F:endo-1,4-beta-xylanase activity"/>
    <property type="evidence" value="ECO:0007669"/>
    <property type="project" value="UniProtKB-UniRule"/>
</dbReference>
<comment type="pathway">
    <text evidence="2 10 11">Glycan degradation; xylan degradation.</text>
</comment>
<dbReference type="Gene3D" id="2.60.120.180">
    <property type="match status" value="1"/>
</dbReference>
<evidence type="ECO:0000256" key="7">
    <source>
        <dbReference type="ARBA" id="ARBA00023277"/>
    </source>
</evidence>
<keyword evidence="12" id="KW-0732">Signal</keyword>
<dbReference type="InterPro" id="IPR013320">
    <property type="entry name" value="ConA-like_dom_sf"/>
</dbReference>
<feature type="signal peptide" evidence="12">
    <location>
        <begin position="1"/>
        <end position="18"/>
    </location>
</feature>
<evidence type="ECO:0000256" key="1">
    <source>
        <dbReference type="ARBA" id="ARBA00000681"/>
    </source>
</evidence>
<dbReference type="PRINTS" id="PR00911">
    <property type="entry name" value="GLHYDRLASE11"/>
</dbReference>
<dbReference type="RefSeq" id="XP_069230200.1">
    <property type="nucleotide sequence ID" value="XM_069372995.1"/>
</dbReference>
<evidence type="ECO:0000256" key="8">
    <source>
        <dbReference type="ARBA" id="ARBA00023295"/>
    </source>
</evidence>
<evidence type="ECO:0000256" key="2">
    <source>
        <dbReference type="ARBA" id="ARBA00004851"/>
    </source>
</evidence>
<evidence type="ECO:0000256" key="10">
    <source>
        <dbReference type="PROSITE-ProRule" id="PRU01097"/>
    </source>
</evidence>
<dbReference type="Pfam" id="PF00457">
    <property type="entry name" value="Glyco_hydro_11"/>
    <property type="match status" value="1"/>
</dbReference>
<feature type="chain" id="PRO_5044293746" description="Endo-1,4-beta-xylanase" evidence="12">
    <location>
        <begin position="19"/>
        <end position="250"/>
    </location>
</feature>
<evidence type="ECO:0000256" key="9">
    <source>
        <dbReference type="ARBA" id="ARBA00023326"/>
    </source>
</evidence>
<keyword evidence="6 10" id="KW-0378">Hydrolase</keyword>
<evidence type="ECO:0000256" key="5">
    <source>
        <dbReference type="ARBA" id="ARBA00022651"/>
    </source>
</evidence>
<evidence type="ECO:0000256" key="4">
    <source>
        <dbReference type="ARBA" id="ARBA00012590"/>
    </source>
</evidence>
<protein>
    <recommendedName>
        <fullName evidence="4 10">Endo-1,4-beta-xylanase</fullName>
        <ecNumber evidence="4 10">3.2.1.8</ecNumber>
    </recommendedName>
</protein>
<feature type="active site" description="Proton donor" evidence="10">
    <location>
        <position position="207"/>
    </location>
</feature>
<organism evidence="14 15">
    <name type="scientific">Cladosporium halotolerans</name>
    <dbReference type="NCBI Taxonomy" id="1052096"/>
    <lineage>
        <taxon>Eukaryota</taxon>
        <taxon>Fungi</taxon>
        <taxon>Dikarya</taxon>
        <taxon>Ascomycota</taxon>
        <taxon>Pezizomycotina</taxon>
        <taxon>Dothideomycetes</taxon>
        <taxon>Dothideomycetidae</taxon>
        <taxon>Cladosporiales</taxon>
        <taxon>Cladosporiaceae</taxon>
        <taxon>Cladosporium</taxon>
    </lineage>
</organism>
<evidence type="ECO:0000256" key="6">
    <source>
        <dbReference type="ARBA" id="ARBA00022801"/>
    </source>
</evidence>
<dbReference type="InterPro" id="IPR018208">
    <property type="entry name" value="GH11_AS_1"/>
</dbReference>
<dbReference type="PROSITE" id="PS00776">
    <property type="entry name" value="GH11_1"/>
    <property type="match status" value="1"/>
</dbReference>
<dbReference type="EC" id="3.2.1.8" evidence="4 10"/>
<keyword evidence="8 10" id="KW-0326">Glycosidase</keyword>
<proteinExistence type="inferred from homology"/>
<name>A0AB34KUR5_9PEZI</name>
<evidence type="ECO:0000313" key="15">
    <source>
        <dbReference type="Proteomes" id="UP000803884"/>
    </source>
</evidence>
<dbReference type="InterPro" id="IPR013319">
    <property type="entry name" value="GH11/12"/>
</dbReference>
<dbReference type="AlphaFoldDB" id="A0AB34KUR5"/>
<evidence type="ECO:0000256" key="12">
    <source>
        <dbReference type="SAM" id="SignalP"/>
    </source>
</evidence>
<comment type="similarity">
    <text evidence="3 10 11">Belongs to the glycosyl hydrolase 11 (cellulase G) family.</text>
</comment>
<evidence type="ECO:0000259" key="13">
    <source>
        <dbReference type="PROSITE" id="PS51761"/>
    </source>
</evidence>
<feature type="active site" description="Nucleophile" evidence="10">
    <location>
        <position position="112"/>
    </location>
</feature>
<accession>A0AB34KUR5</accession>
<comment type="caution">
    <text evidence="14">The sequence shown here is derived from an EMBL/GenBank/DDBJ whole genome shotgun (WGS) entry which is preliminary data.</text>
</comment>
<evidence type="ECO:0000256" key="3">
    <source>
        <dbReference type="ARBA" id="ARBA00007792"/>
    </source>
</evidence>
<dbReference type="SUPFAM" id="SSF49899">
    <property type="entry name" value="Concanavalin A-like lectins/glucanases"/>
    <property type="match status" value="1"/>
</dbReference>
<dbReference type="GeneID" id="96005833"/>
<dbReference type="InterPro" id="IPR001137">
    <property type="entry name" value="Glyco_hydro_11"/>
</dbReference>